<keyword evidence="1" id="KW-0472">Membrane</keyword>
<gene>
    <name evidence="2" type="ORF">B3C1_12759</name>
</gene>
<keyword evidence="3" id="KW-1185">Reference proteome</keyword>
<comment type="caution">
    <text evidence="2">The sequence shown here is derived from an EMBL/GenBank/DDBJ whole genome shotgun (WGS) entry which is preliminary data.</text>
</comment>
<accession>K2J845</accession>
<evidence type="ECO:0000256" key="1">
    <source>
        <dbReference type="SAM" id="Phobius"/>
    </source>
</evidence>
<dbReference type="EMBL" id="AMRI01000018">
    <property type="protein sequence ID" value="EKE71027.1"/>
    <property type="molecule type" value="Genomic_DNA"/>
</dbReference>
<proteinExistence type="predicted"/>
<dbReference type="RefSeq" id="WP_008485297.1">
    <property type="nucleotide sequence ID" value="NZ_AMRI01000018.1"/>
</dbReference>
<organism evidence="2 3">
    <name type="scientific">Gallaecimonas xiamenensis 3-C-1</name>
    <dbReference type="NCBI Taxonomy" id="745411"/>
    <lineage>
        <taxon>Bacteria</taxon>
        <taxon>Pseudomonadati</taxon>
        <taxon>Pseudomonadota</taxon>
        <taxon>Gammaproteobacteria</taxon>
        <taxon>Enterobacterales</taxon>
        <taxon>Gallaecimonadaceae</taxon>
        <taxon>Gallaecimonas</taxon>
    </lineage>
</organism>
<sequence>MNQYSQGANKGLILLAVLLCALLGAIGAWRWQLGEDYGVWVLGIFAVLALLFASAISRSCMWLAADAEGLTLHYWFSKAHISWQQVETLGLVYHHIFPSVGLCLTDAGRDAWPGRVYDRERMDVDVVLPSWLAARADRVLAELERCRAGQ</sequence>
<keyword evidence="1" id="KW-0812">Transmembrane</keyword>
<reference evidence="2 3" key="1">
    <citation type="journal article" date="2012" name="J. Bacteriol.">
        <title>Genome Sequence of Gallaecimonas xiamenensis Type Strain 3-C-1.</title>
        <authorList>
            <person name="Lai Q."/>
            <person name="Wang L."/>
            <person name="Wang W."/>
            <person name="Shao Z."/>
        </authorList>
    </citation>
    <scope>NUCLEOTIDE SEQUENCE [LARGE SCALE GENOMIC DNA]</scope>
    <source>
        <strain evidence="2 3">3-C-1</strain>
    </source>
</reference>
<dbReference type="STRING" id="745411.B3C1_12759"/>
<dbReference type="Proteomes" id="UP000006755">
    <property type="component" value="Unassembled WGS sequence"/>
</dbReference>
<dbReference type="OrthoDB" id="7061420at2"/>
<name>K2J845_9GAMM</name>
<protein>
    <submittedName>
        <fullName evidence="2">Uncharacterized protein</fullName>
    </submittedName>
</protein>
<feature type="transmembrane region" description="Helical" evidence="1">
    <location>
        <begin position="37"/>
        <end position="56"/>
    </location>
</feature>
<evidence type="ECO:0000313" key="2">
    <source>
        <dbReference type="EMBL" id="EKE71027.1"/>
    </source>
</evidence>
<feature type="transmembrane region" description="Helical" evidence="1">
    <location>
        <begin position="12"/>
        <end position="31"/>
    </location>
</feature>
<evidence type="ECO:0000313" key="3">
    <source>
        <dbReference type="Proteomes" id="UP000006755"/>
    </source>
</evidence>
<keyword evidence="1" id="KW-1133">Transmembrane helix</keyword>
<dbReference type="AlphaFoldDB" id="K2J845"/>